<proteinExistence type="predicted"/>
<evidence type="ECO:0000259" key="1">
    <source>
        <dbReference type="Pfam" id="PF14582"/>
    </source>
</evidence>
<evidence type="ECO:0000313" key="2">
    <source>
        <dbReference type="EMBL" id="GAH46051.1"/>
    </source>
</evidence>
<dbReference type="Gene3D" id="3.60.21.10">
    <property type="match status" value="1"/>
</dbReference>
<gene>
    <name evidence="2" type="ORF">S03H2_19572</name>
</gene>
<organism evidence="2">
    <name type="scientific">marine sediment metagenome</name>
    <dbReference type="NCBI Taxonomy" id="412755"/>
    <lineage>
        <taxon>unclassified sequences</taxon>
        <taxon>metagenomes</taxon>
        <taxon>ecological metagenomes</taxon>
    </lineage>
</organism>
<accession>X1FK74</accession>
<feature type="non-terminal residue" evidence="2">
    <location>
        <position position="1"/>
    </location>
</feature>
<comment type="caution">
    <text evidence="2">The sequence shown here is derived from an EMBL/GenBank/DDBJ whole genome shotgun (WGS) entry which is preliminary data.</text>
</comment>
<dbReference type="SUPFAM" id="SSF56300">
    <property type="entry name" value="Metallo-dependent phosphatases"/>
    <property type="match status" value="1"/>
</dbReference>
<protein>
    <recommendedName>
        <fullName evidence="1">Metallophosphoesterase TT1561-like domain-containing protein</fullName>
    </recommendedName>
</protein>
<dbReference type="AlphaFoldDB" id="X1FK74"/>
<dbReference type="Pfam" id="PF14582">
    <property type="entry name" value="Metallophos_3"/>
    <property type="match status" value="1"/>
</dbReference>
<dbReference type="PANTHER" id="PTHR37523">
    <property type="entry name" value="METALLOPHOSPHOESTERASE"/>
    <property type="match status" value="1"/>
</dbReference>
<feature type="domain" description="Metallophosphoesterase TT1561-like" evidence="1">
    <location>
        <begin position="27"/>
        <end position="141"/>
    </location>
</feature>
<dbReference type="PANTHER" id="PTHR37523:SF1">
    <property type="entry name" value="CALCINEURIN-LIKE PHOSPHOESTERASE DOMAIN-CONTAINING PROTEIN"/>
    <property type="match status" value="1"/>
</dbReference>
<dbReference type="EMBL" id="BARU01010232">
    <property type="protein sequence ID" value="GAH46051.1"/>
    <property type="molecule type" value="Genomic_DNA"/>
</dbReference>
<dbReference type="InterPro" id="IPR029052">
    <property type="entry name" value="Metallo-depent_PP-like"/>
</dbReference>
<sequence length="161" mass="18280">QAGNFDRQEVEDYLTEQKISLHGHAFIREDIGIFGVGGSNITPLNTPNEYEENEIASFILQGYQKIKDIPFKLFVSHAPPFNTKVDMLQSGRHVGSTAVREFIEKYQPDLCVTGHIHEAKGEDYIGRTLIINPGMLKNRGYVKIFKEKGLLKAVLKQISWF</sequence>
<name>X1FK74_9ZZZZ</name>
<reference evidence="2" key="1">
    <citation type="journal article" date="2014" name="Front. Microbiol.">
        <title>High frequency of phylogenetically diverse reductive dehalogenase-homologous genes in deep subseafloor sedimentary metagenomes.</title>
        <authorList>
            <person name="Kawai M."/>
            <person name="Futagami T."/>
            <person name="Toyoda A."/>
            <person name="Takaki Y."/>
            <person name="Nishi S."/>
            <person name="Hori S."/>
            <person name="Arai W."/>
            <person name="Tsubouchi T."/>
            <person name="Morono Y."/>
            <person name="Uchiyama I."/>
            <person name="Ito T."/>
            <person name="Fujiyama A."/>
            <person name="Inagaki F."/>
            <person name="Takami H."/>
        </authorList>
    </citation>
    <scope>NUCLEOTIDE SEQUENCE</scope>
    <source>
        <strain evidence="2">Expedition CK06-06</strain>
    </source>
</reference>
<dbReference type="InterPro" id="IPR029461">
    <property type="entry name" value="TT1561-like"/>
</dbReference>